<dbReference type="EMBL" id="CP157981">
    <property type="protein sequence ID" value="XBU15876.1"/>
    <property type="molecule type" value="Genomic_DNA"/>
</dbReference>
<keyword evidence="2" id="KW-0540">Nuclease</keyword>
<gene>
    <name evidence="2" type="ORF">ABJ384_01350</name>
</gene>
<dbReference type="GO" id="GO:0008270">
    <property type="term" value="F:zinc ion binding"/>
    <property type="evidence" value="ECO:0007669"/>
    <property type="project" value="InterPro"/>
</dbReference>
<accession>A0AAU7SYE2</accession>
<dbReference type="InterPro" id="IPR003615">
    <property type="entry name" value="HNH_nuc"/>
</dbReference>
<dbReference type="InterPro" id="IPR002711">
    <property type="entry name" value="HNH"/>
</dbReference>
<dbReference type="GO" id="GO:0004519">
    <property type="term" value="F:endonuclease activity"/>
    <property type="evidence" value="ECO:0007669"/>
    <property type="project" value="UniProtKB-KW"/>
</dbReference>
<dbReference type="CDD" id="cd00085">
    <property type="entry name" value="HNHc"/>
    <property type="match status" value="1"/>
</dbReference>
<organism evidence="2">
    <name type="scientific">Acinetobacter sp. A1-4-2</name>
    <dbReference type="NCBI Taxonomy" id="3156489"/>
    <lineage>
        <taxon>Bacteria</taxon>
        <taxon>Pseudomonadati</taxon>
        <taxon>Pseudomonadota</taxon>
        <taxon>Gammaproteobacteria</taxon>
        <taxon>Moraxellales</taxon>
        <taxon>Moraxellaceae</taxon>
        <taxon>Acinetobacter</taxon>
    </lineage>
</organism>
<dbReference type="GO" id="GO:0003676">
    <property type="term" value="F:nucleic acid binding"/>
    <property type="evidence" value="ECO:0007669"/>
    <property type="project" value="InterPro"/>
</dbReference>
<reference evidence="2" key="1">
    <citation type="submission" date="2024-06" db="EMBL/GenBank/DDBJ databases">
        <authorList>
            <person name="Song Z."/>
        </authorList>
    </citation>
    <scope>NUCLEOTIDE SEQUENCE</scope>
    <source>
        <strain evidence="2">A1-4-2</strain>
    </source>
</reference>
<dbReference type="AlphaFoldDB" id="A0AAU7SYE2"/>
<feature type="domain" description="HNH" evidence="1">
    <location>
        <begin position="204"/>
        <end position="257"/>
    </location>
</feature>
<keyword evidence="2" id="KW-0255">Endonuclease</keyword>
<dbReference type="RefSeq" id="WP_349928444.1">
    <property type="nucleotide sequence ID" value="NZ_CP157981.1"/>
</dbReference>
<evidence type="ECO:0000313" key="2">
    <source>
        <dbReference type="EMBL" id="XBU15876.1"/>
    </source>
</evidence>
<sequence length="278" mass="33010">MNRWLFPVNAKDTYDIHGAYKNLDVIYWGKKDSKVKIGDIVYLYISAPEKQIQYKYQLLNIVLNRELTQEQKKYWKNLAELERYSGDYLILKPISFIKNESLFLDAIRRNRLINDDEIFQGRRNDKIEGKTQEQIQKANQLFDYIDRFFLDDAELKDNIFPEEANVEKETFPEGGKKQITVNVYERDSIARKKCIEIHGENCFVCNMNFGQTYGAFAEGFIHVHHLKPLHQIQQNYKVDPQNDLIPVCPNCHAMLHRKIDGVEMTVNRLKLFYEYRNK</sequence>
<protein>
    <submittedName>
        <fullName evidence="2">HNH endonuclease</fullName>
    </submittedName>
</protein>
<name>A0AAU7SYE2_9GAMM</name>
<evidence type="ECO:0000259" key="1">
    <source>
        <dbReference type="Pfam" id="PF01844"/>
    </source>
</evidence>
<proteinExistence type="predicted"/>
<dbReference type="Pfam" id="PF01844">
    <property type="entry name" value="HNH"/>
    <property type="match status" value="1"/>
</dbReference>
<keyword evidence="2" id="KW-0378">Hydrolase</keyword>